<dbReference type="Pfam" id="PF00395">
    <property type="entry name" value="SLH"/>
    <property type="match status" value="3"/>
</dbReference>
<evidence type="ECO:0000259" key="2">
    <source>
        <dbReference type="PROSITE" id="PS51272"/>
    </source>
</evidence>
<comment type="caution">
    <text evidence="3">The sequence shown here is derived from an EMBL/GenBank/DDBJ whole genome shotgun (WGS) entry which is preliminary data.</text>
</comment>
<feature type="domain" description="SLH" evidence="2">
    <location>
        <begin position="1185"/>
        <end position="1244"/>
    </location>
</feature>
<dbReference type="InterPro" id="IPR013783">
    <property type="entry name" value="Ig-like_fold"/>
</dbReference>
<dbReference type="PANTHER" id="PTHR14776">
    <property type="entry name" value="CADHERIN-LIKE AND PC-ESTERASE DOMAIN-CONTAINING PROTEIN 1"/>
    <property type="match status" value="1"/>
</dbReference>
<dbReference type="PROSITE" id="PS51272">
    <property type="entry name" value="SLH"/>
    <property type="match status" value="3"/>
</dbReference>
<dbReference type="InterPro" id="IPR011042">
    <property type="entry name" value="6-blade_b-propeller_TolB-like"/>
</dbReference>
<accession>A0ABW1IRZ0</accession>
<gene>
    <name evidence="3" type="ORF">ACFPXP_15635</name>
</gene>
<evidence type="ECO:0000313" key="4">
    <source>
        <dbReference type="Proteomes" id="UP001596250"/>
    </source>
</evidence>
<dbReference type="SUPFAM" id="SSF63829">
    <property type="entry name" value="Calcium-dependent phosphotriesterase"/>
    <property type="match status" value="1"/>
</dbReference>
<feature type="domain" description="SLH" evidence="2">
    <location>
        <begin position="1316"/>
        <end position="1375"/>
    </location>
</feature>
<reference evidence="4" key="1">
    <citation type="journal article" date="2019" name="Int. J. Syst. Evol. Microbiol.">
        <title>The Global Catalogue of Microorganisms (GCM) 10K type strain sequencing project: providing services to taxonomists for standard genome sequencing and annotation.</title>
        <authorList>
            <consortium name="The Broad Institute Genomics Platform"/>
            <consortium name="The Broad Institute Genome Sequencing Center for Infectious Disease"/>
            <person name="Wu L."/>
            <person name="Ma J."/>
        </authorList>
    </citation>
    <scope>NUCLEOTIDE SEQUENCE [LARGE SCALE GENOMIC DNA]</scope>
    <source>
        <strain evidence="4">CCM 8749</strain>
    </source>
</reference>
<evidence type="ECO:0000256" key="1">
    <source>
        <dbReference type="SAM" id="MobiDB-lite"/>
    </source>
</evidence>
<proteinExistence type="predicted"/>
<organism evidence="3 4">
    <name type="scientific">Marinicrinis lubricantis</name>
    <dbReference type="NCBI Taxonomy" id="2086470"/>
    <lineage>
        <taxon>Bacteria</taxon>
        <taxon>Bacillati</taxon>
        <taxon>Bacillota</taxon>
        <taxon>Bacilli</taxon>
        <taxon>Bacillales</taxon>
        <taxon>Paenibacillaceae</taxon>
    </lineage>
</organism>
<feature type="domain" description="SLH" evidence="2">
    <location>
        <begin position="1245"/>
        <end position="1308"/>
    </location>
</feature>
<sequence>MKAIKLILVLLCSFVMIGVGKGLEPVRAAGENEPSVLYFTTGFSLSGKVNKLELKDGAVPETLHGFSWDAPEGIVVDQKGEYIYYLVRETYNQIYRSGIDGTDREIIHVNDRYMHSLFLDEMNDKLYFTDGLSGTGPNYTGAIARLRSINPSGGTVQDIHVTPEDGFQGFSAMTIDQQQGNAYLLDIFGKKLLRQSLAGGAPVTLMEYNDWFDQFIDETDRKLYYADARSIYAVDLSNLNFDWPETIYTSQNEIISITKDPLTGDLYFAEFVDSYTSHIYRLEEGSSTATLVVTTGYVNDMVIGKAPPTYTIAPIVNTTLTELAAGYESSTQETKNITIKRTGTGTLNNVSVTLSGTNADSFELTQPAVTTLDSAAPQTTFTVKAKDALAAGTYTATVTVMADHMEDVTFQVTQVVHSYTIEAIANQTLTELTTGYVPGTQETKDVTITRTGTGVLDNVTVLLNGANPDAFEVTQPSAAELDGTNPSASFTLKAKNGLTTGTYTAVVTVRADYMADVTFNVIQVVNPSPDARLRELHLSEGTLSPAFHSEVSEYTVSVPYTTDRMTVTAETYYEKAVLRVYDNELTGPISLEVGVNRIKVEVTAEDGVTHKNYTIDVTRAPSSNASMSSLYLAGIPLNETFQPNLYQYTANVMNDVYGTLVYSQAEDPNATIVMKVNGQFAVSPISLVVGSNVIEIEVTAQDGVTKQTYLIDVTREASGNAQLSQLIVSEGAMSPIFHPSIYSYSANVFHETEFVSVTASVYHENATLTVNGVLTTSGSSVHVPLSLGSNLVSIMVTAENGIDTANYTVLIWRELSSNADLIDIKMSSGTLVPDFEAARTQYQLEVPHDMTEISVTAAAQDAGAVVKVNGIVWPSGVSSSPITLSEGENTITIEVTAQDGVTTKVYVIQVMRQSAPPTEPPPPVEQPGDGEPSEGGGSNEGTRAEDEESPNDNISEELPSVMELTIGGSSYHEILESTKVTEEGRTKLHIGFDAGAFYTALEAIEDEAVVNVIVKQAADEVTVALPVNALKMMADKRIVLFIHTENGNYKIPAEEVISNRAISQFGAADLEQLTVTFTIARSDDTQFEMIERTASRRGFTVVAPLVDFSVTASYHDQTVELNRFGRYIRREIPLRAEVGRESITTAVIQEADGTLRHVPMYITADGGQHLAVIHSLSNSTYAFISYPVQYTDTVNHWAGEDVHDLASRMVVSGVGQGRFNPDAAVTRAEFAAIIGRALGLPTLSGRAEFHDIETELWYAGSIAAAQEYGIIHGYEDGTFRPSATITREEAIVMIMRALSVASSLIDMSDDQVQSLLYRFTDGKQVSGWAASVVASAVQSGLVSGSNGQLRPMEVITRAEAASIVRRLLQQANLID</sequence>
<evidence type="ECO:0000313" key="3">
    <source>
        <dbReference type="EMBL" id="MFC5987837.1"/>
    </source>
</evidence>
<dbReference type="InterPro" id="IPR025883">
    <property type="entry name" value="Cadherin-like_domain"/>
</dbReference>
<dbReference type="PANTHER" id="PTHR14776:SF1">
    <property type="entry name" value="CADHERIN-LIKE AND PC-ESTERASE DOMAIN-CONTAINING PROTEIN 1"/>
    <property type="match status" value="1"/>
</dbReference>
<dbReference type="Gene3D" id="2.120.10.30">
    <property type="entry name" value="TolB, C-terminal domain"/>
    <property type="match status" value="1"/>
</dbReference>
<dbReference type="EMBL" id="JBHSQV010000171">
    <property type="protein sequence ID" value="MFC5987837.1"/>
    <property type="molecule type" value="Genomic_DNA"/>
</dbReference>
<dbReference type="Pfam" id="PF12733">
    <property type="entry name" value="Cadherin-like"/>
    <property type="match status" value="4"/>
</dbReference>
<dbReference type="InterPro" id="IPR001119">
    <property type="entry name" value="SLH_dom"/>
</dbReference>
<keyword evidence="4" id="KW-1185">Reference proteome</keyword>
<protein>
    <submittedName>
        <fullName evidence="3">Cadherin-like beta sandwich domain-containing protein</fullName>
    </submittedName>
</protein>
<name>A0ABW1IRZ0_9BACL</name>
<dbReference type="Proteomes" id="UP001596250">
    <property type="component" value="Unassembled WGS sequence"/>
</dbReference>
<dbReference type="Gene3D" id="2.60.40.10">
    <property type="entry name" value="Immunoglobulins"/>
    <property type="match status" value="1"/>
</dbReference>
<dbReference type="RefSeq" id="WP_379895256.1">
    <property type="nucleotide sequence ID" value="NZ_CBCSCT010000030.1"/>
</dbReference>
<feature type="region of interest" description="Disordered" evidence="1">
    <location>
        <begin position="913"/>
        <end position="954"/>
    </location>
</feature>